<feature type="domain" description="Helix-turn-helix" evidence="1">
    <location>
        <begin position="14"/>
        <end position="59"/>
    </location>
</feature>
<evidence type="ECO:0000313" key="3">
    <source>
        <dbReference type="Proteomes" id="UP000238296"/>
    </source>
</evidence>
<dbReference type="Pfam" id="PF12728">
    <property type="entry name" value="HTH_17"/>
    <property type="match status" value="1"/>
</dbReference>
<evidence type="ECO:0000313" key="2">
    <source>
        <dbReference type="EMBL" id="PQM45712.1"/>
    </source>
</evidence>
<dbReference type="InterPro" id="IPR036388">
    <property type="entry name" value="WH-like_DNA-bd_sf"/>
</dbReference>
<accession>A0A2S8BGB8</accession>
<proteinExistence type="predicted"/>
<protein>
    <recommendedName>
        <fullName evidence="1">Helix-turn-helix domain-containing protein</fullName>
    </recommendedName>
</protein>
<dbReference type="Proteomes" id="UP000238296">
    <property type="component" value="Unassembled WGS sequence"/>
</dbReference>
<dbReference type="EMBL" id="PPEA01000601">
    <property type="protein sequence ID" value="PQM45712.1"/>
    <property type="molecule type" value="Genomic_DNA"/>
</dbReference>
<sequence>MSANAPVEPLGDATQVAEFLGISPVTLAQWRQQGRGPRWARVGRWIRYDWADVRAWVQAGGDRDDA</sequence>
<organism evidence="2 3">
    <name type="scientific">Mycobacterium talmoniae</name>
    <dbReference type="NCBI Taxonomy" id="1858794"/>
    <lineage>
        <taxon>Bacteria</taxon>
        <taxon>Bacillati</taxon>
        <taxon>Actinomycetota</taxon>
        <taxon>Actinomycetes</taxon>
        <taxon>Mycobacteriales</taxon>
        <taxon>Mycobacteriaceae</taxon>
        <taxon>Mycobacterium</taxon>
    </lineage>
</organism>
<dbReference type="InterPro" id="IPR009061">
    <property type="entry name" value="DNA-bd_dom_put_sf"/>
</dbReference>
<dbReference type="AlphaFoldDB" id="A0A2S8BGB8"/>
<dbReference type="Gene3D" id="1.10.10.10">
    <property type="entry name" value="Winged helix-like DNA-binding domain superfamily/Winged helix DNA-binding domain"/>
    <property type="match status" value="1"/>
</dbReference>
<name>A0A2S8BGB8_9MYCO</name>
<reference evidence="2 3" key="1">
    <citation type="journal article" date="2017" name="Int. J. Syst. Evol. Microbiol.">
        <title>Mycobacterium talmoniae sp. nov., a slowly growing mycobacterium isolated from human respiratory samples.</title>
        <authorList>
            <person name="Davidson R.M."/>
            <person name="DeGroote M.A."/>
            <person name="Marola J.L."/>
            <person name="Buss S."/>
            <person name="Jones V."/>
            <person name="McNeil M.R."/>
            <person name="Freifeld A.G."/>
            <person name="Elaine Epperson L."/>
            <person name="Hasan N.A."/>
            <person name="Jackson M."/>
            <person name="Iwen P.C."/>
            <person name="Salfinger M."/>
            <person name="Strong M."/>
        </authorList>
    </citation>
    <scope>NUCLEOTIDE SEQUENCE [LARGE SCALE GENOMIC DNA]</scope>
    <source>
        <strain evidence="2 3">ATCC BAA-2683</strain>
    </source>
</reference>
<comment type="caution">
    <text evidence="2">The sequence shown here is derived from an EMBL/GenBank/DDBJ whole genome shotgun (WGS) entry which is preliminary data.</text>
</comment>
<gene>
    <name evidence="2" type="ORF">C1Y40_04156</name>
</gene>
<evidence type="ECO:0000259" key="1">
    <source>
        <dbReference type="Pfam" id="PF12728"/>
    </source>
</evidence>
<dbReference type="SUPFAM" id="SSF46955">
    <property type="entry name" value="Putative DNA-binding domain"/>
    <property type="match status" value="1"/>
</dbReference>
<dbReference type="InterPro" id="IPR041657">
    <property type="entry name" value="HTH_17"/>
</dbReference>